<evidence type="ECO:0000256" key="2">
    <source>
        <dbReference type="SAM" id="SignalP"/>
    </source>
</evidence>
<dbReference type="InterPro" id="IPR005064">
    <property type="entry name" value="BUG"/>
</dbReference>
<dbReference type="EMBL" id="BAABFO010000014">
    <property type="protein sequence ID" value="GAA4336163.1"/>
    <property type="molecule type" value="Genomic_DNA"/>
</dbReference>
<dbReference type="CDD" id="cd13578">
    <property type="entry name" value="PBP2_Bug27"/>
    <property type="match status" value="1"/>
</dbReference>
<dbReference type="InterPro" id="IPR042100">
    <property type="entry name" value="Bug_dom1"/>
</dbReference>
<organism evidence="3 4">
    <name type="scientific">Pigmentiphaga soli</name>
    <dbReference type="NCBI Taxonomy" id="1007095"/>
    <lineage>
        <taxon>Bacteria</taxon>
        <taxon>Pseudomonadati</taxon>
        <taxon>Pseudomonadota</taxon>
        <taxon>Betaproteobacteria</taxon>
        <taxon>Burkholderiales</taxon>
        <taxon>Alcaligenaceae</taxon>
        <taxon>Pigmentiphaga</taxon>
    </lineage>
</organism>
<dbReference type="Pfam" id="PF03401">
    <property type="entry name" value="TctC"/>
    <property type="match status" value="1"/>
</dbReference>
<keyword evidence="4" id="KW-1185">Reference proteome</keyword>
<dbReference type="InterPro" id="IPR006311">
    <property type="entry name" value="TAT_signal"/>
</dbReference>
<comment type="similarity">
    <text evidence="1">Belongs to the UPF0065 (bug) family.</text>
</comment>
<dbReference type="Proteomes" id="UP001501671">
    <property type="component" value="Unassembled WGS sequence"/>
</dbReference>
<evidence type="ECO:0000313" key="3">
    <source>
        <dbReference type="EMBL" id="GAA4336163.1"/>
    </source>
</evidence>
<feature type="signal peptide" evidence="2">
    <location>
        <begin position="1"/>
        <end position="43"/>
    </location>
</feature>
<feature type="chain" id="PRO_5046063496" evidence="2">
    <location>
        <begin position="44"/>
        <end position="344"/>
    </location>
</feature>
<evidence type="ECO:0000313" key="4">
    <source>
        <dbReference type="Proteomes" id="UP001501671"/>
    </source>
</evidence>
<dbReference type="PIRSF" id="PIRSF017082">
    <property type="entry name" value="YflP"/>
    <property type="match status" value="1"/>
</dbReference>
<sequence length="344" mass="36200">MPMPTTRRTKEQRRAFMDKRRFLQAAGGAALAGAAAGSARALAAVYPDKPVKFIIPFAPGGPSDIQGRMLADKLAQRLGQPFVADNRAGANGNIGMQAVAAAPPDGYTIVIASVGTWAVNPSIYKNPPFDITRDIAPVALLTASPAVLVVHPSLPVKSVDDLIALARARPGQLNFGSSGAGSIGHISGEMFCQMTGVKMVHVPYKSAAPANTDLIGGQIQVLFNTSISVVPFIKSGQMRALAVTSKHRIRALPELPTLDEAGVKGFENVSWSGIGTTGGTPREIVATLNRQLNQIIRLPDVQERYRNEGADITLGGTPGEFAAYLKSEIAKFALVVKSANIQAA</sequence>
<dbReference type="PANTHER" id="PTHR42928">
    <property type="entry name" value="TRICARBOXYLATE-BINDING PROTEIN"/>
    <property type="match status" value="1"/>
</dbReference>
<gene>
    <name evidence="3" type="ORF">GCM10023144_30220</name>
</gene>
<dbReference type="SUPFAM" id="SSF53850">
    <property type="entry name" value="Periplasmic binding protein-like II"/>
    <property type="match status" value="1"/>
</dbReference>
<dbReference type="PANTHER" id="PTHR42928:SF5">
    <property type="entry name" value="BLR1237 PROTEIN"/>
    <property type="match status" value="1"/>
</dbReference>
<protein>
    <submittedName>
        <fullName evidence="3">Tripartite tricarboxylate transporter substrate binding protein</fullName>
    </submittedName>
</protein>
<dbReference type="PROSITE" id="PS51318">
    <property type="entry name" value="TAT"/>
    <property type="match status" value="1"/>
</dbReference>
<proteinExistence type="inferred from homology"/>
<dbReference type="Gene3D" id="3.40.190.150">
    <property type="entry name" value="Bordetella uptake gene, domain 1"/>
    <property type="match status" value="1"/>
</dbReference>
<dbReference type="Gene3D" id="3.40.190.10">
    <property type="entry name" value="Periplasmic binding protein-like II"/>
    <property type="match status" value="1"/>
</dbReference>
<keyword evidence="2" id="KW-0732">Signal</keyword>
<name>A0ABP8H981_9BURK</name>
<comment type="caution">
    <text evidence="3">The sequence shown here is derived from an EMBL/GenBank/DDBJ whole genome shotgun (WGS) entry which is preliminary data.</text>
</comment>
<reference evidence="4" key="1">
    <citation type="journal article" date="2019" name="Int. J. Syst. Evol. Microbiol.">
        <title>The Global Catalogue of Microorganisms (GCM) 10K type strain sequencing project: providing services to taxonomists for standard genome sequencing and annotation.</title>
        <authorList>
            <consortium name="The Broad Institute Genomics Platform"/>
            <consortium name="The Broad Institute Genome Sequencing Center for Infectious Disease"/>
            <person name="Wu L."/>
            <person name="Ma J."/>
        </authorList>
    </citation>
    <scope>NUCLEOTIDE SEQUENCE [LARGE SCALE GENOMIC DNA]</scope>
    <source>
        <strain evidence="4">JCM 17666</strain>
    </source>
</reference>
<accession>A0ABP8H981</accession>
<evidence type="ECO:0000256" key="1">
    <source>
        <dbReference type="ARBA" id="ARBA00006987"/>
    </source>
</evidence>